<dbReference type="InterPro" id="IPR010971">
    <property type="entry name" value="UbiH/COQ6"/>
</dbReference>
<keyword evidence="6" id="KW-0503">Monooxygenase</keyword>
<evidence type="ECO:0000256" key="2">
    <source>
        <dbReference type="ARBA" id="ARBA00005349"/>
    </source>
</evidence>
<dbReference type="InterPro" id="IPR002938">
    <property type="entry name" value="FAD-bd"/>
</dbReference>
<name>A0A6J4VY31_9CYAN</name>
<dbReference type="PANTHER" id="PTHR43876:SF7">
    <property type="entry name" value="UBIQUINONE BIOSYNTHESIS MONOOXYGENASE COQ6, MITOCHONDRIAL"/>
    <property type="match status" value="1"/>
</dbReference>
<dbReference type="PROSITE" id="PS01304">
    <property type="entry name" value="UBIH"/>
    <property type="match status" value="1"/>
</dbReference>
<keyword evidence="4" id="KW-0274">FAD</keyword>
<dbReference type="NCBIfam" id="TIGR01988">
    <property type="entry name" value="Ubi-OHases"/>
    <property type="match status" value="1"/>
</dbReference>
<organism evidence="8">
    <name type="scientific">uncultured Synechococcales cyanobacterium</name>
    <dbReference type="NCBI Taxonomy" id="1936017"/>
    <lineage>
        <taxon>Bacteria</taxon>
        <taxon>Bacillati</taxon>
        <taxon>Cyanobacteriota</taxon>
        <taxon>Cyanophyceae</taxon>
        <taxon>Synechococcales</taxon>
        <taxon>environmental samples</taxon>
    </lineage>
</organism>
<dbReference type="InterPro" id="IPR051205">
    <property type="entry name" value="UbiH/COQ6_monooxygenase"/>
</dbReference>
<dbReference type="EMBL" id="CADCWO010000212">
    <property type="protein sequence ID" value="CAA9587075.1"/>
    <property type="molecule type" value="Genomic_DNA"/>
</dbReference>
<dbReference type="InterPro" id="IPR018168">
    <property type="entry name" value="Ubi_Hdrlase_CS"/>
</dbReference>
<dbReference type="Gene3D" id="3.50.50.60">
    <property type="entry name" value="FAD/NAD(P)-binding domain"/>
    <property type="match status" value="2"/>
</dbReference>
<accession>A0A6J4VY31</accession>
<keyword evidence="5" id="KW-0560">Oxidoreductase</keyword>
<dbReference type="GO" id="GO:0071949">
    <property type="term" value="F:FAD binding"/>
    <property type="evidence" value="ECO:0007669"/>
    <property type="project" value="InterPro"/>
</dbReference>
<evidence type="ECO:0000259" key="7">
    <source>
        <dbReference type="Pfam" id="PF01494"/>
    </source>
</evidence>
<proteinExistence type="inferred from homology"/>
<reference evidence="8" key="1">
    <citation type="submission" date="2020-02" db="EMBL/GenBank/DDBJ databases">
        <authorList>
            <person name="Meier V. D."/>
        </authorList>
    </citation>
    <scope>NUCLEOTIDE SEQUENCE</scope>
    <source>
        <strain evidence="8">AVDCRST_MAG81</strain>
    </source>
</reference>
<dbReference type="PANTHER" id="PTHR43876">
    <property type="entry name" value="UBIQUINONE BIOSYNTHESIS MONOOXYGENASE COQ6, MITOCHONDRIAL"/>
    <property type="match status" value="1"/>
</dbReference>
<evidence type="ECO:0000256" key="6">
    <source>
        <dbReference type="ARBA" id="ARBA00023033"/>
    </source>
</evidence>
<dbReference type="GO" id="GO:0016705">
    <property type="term" value="F:oxidoreductase activity, acting on paired donors, with incorporation or reduction of molecular oxygen"/>
    <property type="evidence" value="ECO:0007669"/>
    <property type="project" value="InterPro"/>
</dbReference>
<comment type="cofactor">
    <cofactor evidence="1">
        <name>FAD</name>
        <dbReference type="ChEBI" id="CHEBI:57692"/>
    </cofactor>
</comment>
<evidence type="ECO:0000313" key="8">
    <source>
        <dbReference type="EMBL" id="CAA9587075.1"/>
    </source>
</evidence>
<dbReference type="NCBIfam" id="NF005612">
    <property type="entry name" value="PRK07364.1"/>
    <property type="match status" value="1"/>
</dbReference>
<evidence type="ECO:0000256" key="3">
    <source>
        <dbReference type="ARBA" id="ARBA00022630"/>
    </source>
</evidence>
<sequence length="427" mass="47294">MATTLQLQQQKSTVQGYDYDLAIVGGGIVGATLACALKDSGLTVVLIEAQPHSEAVAKGQAYNLSLMSSRIYQGIGVWSEIEPKLTPYQQIRLSDADCPQVVQFFPKDLGLHSLQPHFPRKTAPALGYVAEHGILLQALQDFLQDCPNVEWLCPAKVIRTAYETDGVHLDLASSSDIPAAIRVRLVVAADGARSQIREKAGIGTHGWQYWQSCIVATISPEKPHSNIAYERFWPSGPFAILPLPSNRCRIVWTAPHAEAQTLAALDDTQFLQELRRRYGDQMGQLSLIGDRFVFPVKLMHANRYILPGLALVGDAAHCCHPVGGQGLNLGIQDVAALAEVIMIAQQQGEDIASLRVLKRYQRWRRLENLATLSFTDFLDRLFSNHWLPLVVGRRLGLRLMQALQPLKFYALKFMTGLSSRLPKVAQN</sequence>
<gene>
    <name evidence="8" type="ORF">AVDCRST_MAG81-4396</name>
</gene>
<dbReference type="GO" id="GO:0110142">
    <property type="term" value="C:ubiquinone biosynthesis complex"/>
    <property type="evidence" value="ECO:0007669"/>
    <property type="project" value="UniProtKB-ARBA"/>
</dbReference>
<dbReference type="FunFam" id="3.50.50.60:FF:000021">
    <property type="entry name" value="Ubiquinone biosynthesis monooxygenase COQ6"/>
    <property type="match status" value="1"/>
</dbReference>
<evidence type="ECO:0000256" key="1">
    <source>
        <dbReference type="ARBA" id="ARBA00001974"/>
    </source>
</evidence>
<dbReference type="PRINTS" id="PR00420">
    <property type="entry name" value="RNGMNOXGNASE"/>
</dbReference>
<evidence type="ECO:0000256" key="5">
    <source>
        <dbReference type="ARBA" id="ARBA00023002"/>
    </source>
</evidence>
<comment type="similarity">
    <text evidence="2">Belongs to the UbiH/COQ6 family.</text>
</comment>
<dbReference type="Pfam" id="PF01494">
    <property type="entry name" value="FAD_binding_3"/>
    <property type="match status" value="1"/>
</dbReference>
<keyword evidence="3" id="KW-0285">Flavoprotein</keyword>
<dbReference type="SUPFAM" id="SSF51905">
    <property type="entry name" value="FAD/NAD(P)-binding domain"/>
    <property type="match status" value="1"/>
</dbReference>
<dbReference type="GO" id="GO:0006744">
    <property type="term" value="P:ubiquinone biosynthetic process"/>
    <property type="evidence" value="ECO:0007669"/>
    <property type="project" value="InterPro"/>
</dbReference>
<dbReference type="AlphaFoldDB" id="A0A6J4VY31"/>
<dbReference type="GO" id="GO:0004497">
    <property type="term" value="F:monooxygenase activity"/>
    <property type="evidence" value="ECO:0007669"/>
    <property type="project" value="UniProtKB-KW"/>
</dbReference>
<feature type="domain" description="FAD-binding" evidence="7">
    <location>
        <begin position="19"/>
        <end position="365"/>
    </location>
</feature>
<evidence type="ECO:0000256" key="4">
    <source>
        <dbReference type="ARBA" id="ARBA00022827"/>
    </source>
</evidence>
<dbReference type="InterPro" id="IPR036188">
    <property type="entry name" value="FAD/NAD-bd_sf"/>
</dbReference>
<protein>
    <submittedName>
        <fullName evidence="8">2-polyprenyl-6-methoxyphenol hydroxylase</fullName>
    </submittedName>
</protein>